<reference evidence="1 2" key="1">
    <citation type="submission" date="2014-06" db="EMBL/GenBank/DDBJ databases">
        <authorList>
            <person name="Ngugi D.K."/>
            <person name="Blom J."/>
            <person name="Alam I."/>
            <person name="Rashid M."/>
            <person name="Baalawi W."/>
            <person name="Zhang G."/>
            <person name="Hikmawan T."/>
            <person name="Guan Y."/>
            <person name="Antunes A."/>
            <person name="Siam R."/>
            <person name="El-Dorry H."/>
            <person name="Bajic V."/>
            <person name="Stingl U."/>
        </authorList>
    </citation>
    <scope>NUCLEOTIDE SEQUENCE [LARGE SCALE GENOMIC DNA]</scope>
    <source>
        <strain evidence="1">SCGC AAA799-D11</strain>
    </source>
</reference>
<proteinExistence type="predicted"/>
<organism evidence="1 2">
    <name type="scientific">Marine Group I thaumarchaeote SCGC AAA799-D11</name>
    <dbReference type="NCBI Taxonomy" id="1502291"/>
    <lineage>
        <taxon>Archaea</taxon>
        <taxon>Nitrososphaerota</taxon>
        <taxon>Marine Group I</taxon>
    </lineage>
</organism>
<sequence>MQPDEKIQAHIVSIWRESKKFLSIGGKEGMLVLTDKHLMFIHKTEAKMKWWKAITQRQVINFIRSKKYHDTS</sequence>
<dbReference type="EMBL" id="JOSY01000077">
    <property type="protein sequence ID" value="KFM14404.1"/>
    <property type="molecule type" value="Genomic_DNA"/>
</dbReference>
<evidence type="ECO:0008006" key="3">
    <source>
        <dbReference type="Google" id="ProtNLM"/>
    </source>
</evidence>
<dbReference type="STRING" id="1502291.AAA799D11_01764"/>
<evidence type="ECO:0000313" key="1">
    <source>
        <dbReference type="EMBL" id="KFM14404.1"/>
    </source>
</evidence>
<dbReference type="AlphaFoldDB" id="A0A087RLQ0"/>
<dbReference type="PATRIC" id="fig|1502291.3.peg.1591"/>
<dbReference type="Proteomes" id="UP000029386">
    <property type="component" value="Unassembled WGS sequence"/>
</dbReference>
<comment type="caution">
    <text evidence="1">The sequence shown here is derived from an EMBL/GenBank/DDBJ whole genome shotgun (WGS) entry which is preliminary data.</text>
</comment>
<accession>A0A087RLQ0</accession>
<protein>
    <recommendedName>
        <fullName evidence="3">PH domain-containing protein</fullName>
    </recommendedName>
</protein>
<gene>
    <name evidence="1" type="ORF">AAA799D11_01764</name>
</gene>
<evidence type="ECO:0000313" key="2">
    <source>
        <dbReference type="Proteomes" id="UP000029386"/>
    </source>
</evidence>
<name>A0A087RLQ0_9ARCH</name>
<keyword evidence="2" id="KW-1185">Reference proteome</keyword>